<proteinExistence type="predicted"/>
<evidence type="ECO:0000256" key="1">
    <source>
        <dbReference type="SAM" id="MobiDB-lite"/>
    </source>
</evidence>
<dbReference type="PANTHER" id="PTHR47595:SF1">
    <property type="entry name" value="MYB_SANT-LIKE DNA-BINDING DOMAIN-CONTAINING PROTEIN"/>
    <property type="match status" value="1"/>
</dbReference>
<dbReference type="EMBL" id="JARGDH010000001">
    <property type="protein sequence ID" value="KAL0278920.1"/>
    <property type="molecule type" value="Genomic_DNA"/>
</dbReference>
<dbReference type="PANTHER" id="PTHR47595">
    <property type="entry name" value="HEAT SHOCK 70 KDA PROTEIN 14"/>
    <property type="match status" value="1"/>
</dbReference>
<feature type="domain" description="Myb/SANT-like DNA-binding" evidence="2">
    <location>
        <begin position="9"/>
        <end position="97"/>
    </location>
</feature>
<dbReference type="InterPro" id="IPR044822">
    <property type="entry name" value="Myb_DNA-bind_4"/>
</dbReference>
<name>A0AAW2IBS1_9NEOP</name>
<dbReference type="AlphaFoldDB" id="A0AAW2IBS1"/>
<comment type="caution">
    <text evidence="3">The sequence shown here is derived from an EMBL/GenBank/DDBJ whole genome shotgun (WGS) entry which is preliminary data.</text>
</comment>
<organism evidence="3">
    <name type="scientific">Menopon gallinae</name>
    <name type="common">poultry shaft louse</name>
    <dbReference type="NCBI Taxonomy" id="328185"/>
    <lineage>
        <taxon>Eukaryota</taxon>
        <taxon>Metazoa</taxon>
        <taxon>Ecdysozoa</taxon>
        <taxon>Arthropoda</taxon>
        <taxon>Hexapoda</taxon>
        <taxon>Insecta</taxon>
        <taxon>Pterygota</taxon>
        <taxon>Neoptera</taxon>
        <taxon>Paraneoptera</taxon>
        <taxon>Psocodea</taxon>
        <taxon>Troctomorpha</taxon>
        <taxon>Phthiraptera</taxon>
        <taxon>Amblycera</taxon>
        <taxon>Menoponidae</taxon>
        <taxon>Menopon</taxon>
    </lineage>
</organism>
<evidence type="ECO:0000313" key="3">
    <source>
        <dbReference type="EMBL" id="KAL0278920.1"/>
    </source>
</evidence>
<feature type="region of interest" description="Disordered" evidence="1">
    <location>
        <begin position="83"/>
        <end position="109"/>
    </location>
</feature>
<feature type="compositionally biased region" description="Acidic residues" evidence="1">
    <location>
        <begin position="94"/>
        <end position="103"/>
    </location>
</feature>
<sequence length="236" mass="27086">MDRNDESRRYKWTPSASNLLVSIWSHDMVQNRLRLSSRNQAIWESIARYMGKKGFNVTGLQCRTRIKNMLCSYYEAVRKRGNKKSSNQNKTFEEIEEEEEDGGVSDVTVDGEAQSEIKAASDSSYDIEYLDVNNQEVQVSNPVSEIEILSNIEKIITKAIDSQTKVILQAMKIQSDLIEKLLVSETEKLEILIAEKESRRRLEDRLDRLLTRLETPAAPHLAYMGPLIETQQSEVL</sequence>
<accession>A0AAW2IBS1</accession>
<reference evidence="3" key="1">
    <citation type="journal article" date="2024" name="Gigascience">
        <title>Chromosome-level genome of the poultry shaft louse Menopon gallinae provides insight into the host-switching and adaptive evolution of parasitic lice.</title>
        <authorList>
            <person name="Xu Y."/>
            <person name="Ma L."/>
            <person name="Liu S."/>
            <person name="Liang Y."/>
            <person name="Liu Q."/>
            <person name="He Z."/>
            <person name="Tian L."/>
            <person name="Duan Y."/>
            <person name="Cai W."/>
            <person name="Li H."/>
            <person name="Song F."/>
        </authorList>
    </citation>
    <scope>NUCLEOTIDE SEQUENCE</scope>
    <source>
        <strain evidence="3">Cailab_2023a</strain>
    </source>
</reference>
<protein>
    <recommendedName>
        <fullName evidence="2">Myb/SANT-like DNA-binding domain-containing protein</fullName>
    </recommendedName>
</protein>
<dbReference type="Pfam" id="PF13837">
    <property type="entry name" value="Myb_DNA-bind_4"/>
    <property type="match status" value="1"/>
</dbReference>
<evidence type="ECO:0000259" key="2">
    <source>
        <dbReference type="Pfam" id="PF13837"/>
    </source>
</evidence>
<gene>
    <name evidence="3" type="ORF">PYX00_000596</name>
</gene>
<dbReference type="Gene3D" id="1.10.10.60">
    <property type="entry name" value="Homeodomain-like"/>
    <property type="match status" value="1"/>
</dbReference>